<dbReference type="PANTHER" id="PTHR11070">
    <property type="entry name" value="UVRD / RECB / PCRA DNA HELICASE FAMILY MEMBER"/>
    <property type="match status" value="1"/>
</dbReference>
<sequence length="647" mass="71957">MISVSPRQRLALTAAQQAIVELDWNARVLVTAGAGAGKTTTLTYRLEHLTGTEGANGDEPLEAAEILVLSFSRAAVRSLRDRIDRIAESARRVRAYTFDGWARSILHECEPERDLTGLSFDEIIVAATDAIRGGIFYDGPEGPVVEPPSHIVIDEVQDLVGVRRLMVEAVLESTRDCAGFTVVGDAAQSVYGFQIEDLNERAAETNRFFGWLRSEFADALAEARLDENFRARSDEAKAALRYGPLLQSIPAERAAANDAANSIYRDLRATLDRMPSFGVLTGRQRDDFAFASLRDAFGSTAILCATNGQVLQLSESFCREGIEHTIQRSPRSRPAPRWMVSLFQAADGGPTISEQRFQVVVAGLIDEPHKAWRSLRAIAGGRAGSVLDLVRLHRVIVEQRVPDDLVETDRRGILISTVHRAKGLEFDRVLVLEEWDQDRQDDQDMPSKARLLYVAMTRARDDNYRLPAFRSFVFTGRNRKAQFNRWYKPDRYGKASGLEFGDQDVAAERPAQTPEVSAALVQKYLASSVQRGDLVRLVSEPPLFEEDDVPPGYGIWHGEVRIGEVSERFLDDLARSRRKYPKQTVRRWPDAIERVQIECVETVGGSTAETARAGLGSHGVWLAPRLCGLGSFVWAKADKDFGDQGKE</sequence>
<evidence type="ECO:0000313" key="7">
    <source>
        <dbReference type="EMBL" id="MFI2475544.1"/>
    </source>
</evidence>
<name>A0ABW7X363_9NOCA</name>
<dbReference type="InterPro" id="IPR027417">
    <property type="entry name" value="P-loop_NTPase"/>
</dbReference>
<dbReference type="Pfam" id="PF00580">
    <property type="entry name" value="UvrD-helicase"/>
    <property type="match status" value="2"/>
</dbReference>
<keyword evidence="4 5" id="KW-0067">ATP-binding</keyword>
<proteinExistence type="predicted"/>
<dbReference type="InterPro" id="IPR027785">
    <property type="entry name" value="UvrD-like_helicase_C"/>
</dbReference>
<evidence type="ECO:0000256" key="1">
    <source>
        <dbReference type="ARBA" id="ARBA00022741"/>
    </source>
</evidence>
<evidence type="ECO:0000259" key="6">
    <source>
        <dbReference type="PROSITE" id="PS51198"/>
    </source>
</evidence>
<protein>
    <submittedName>
        <fullName evidence="7">UvrD-helicase domain-containing protein</fullName>
    </submittedName>
</protein>
<feature type="domain" description="UvrD-like helicase ATP-binding" evidence="6">
    <location>
        <begin position="11"/>
        <end position="300"/>
    </location>
</feature>
<dbReference type="Pfam" id="PF13538">
    <property type="entry name" value="UvrD_C_2"/>
    <property type="match status" value="1"/>
</dbReference>
<keyword evidence="2 5" id="KW-0378">Hydrolase</keyword>
<dbReference type="PROSITE" id="PS51198">
    <property type="entry name" value="UVRD_HELICASE_ATP_BIND"/>
    <property type="match status" value="1"/>
</dbReference>
<keyword evidence="3 5" id="KW-0347">Helicase</keyword>
<evidence type="ECO:0000313" key="8">
    <source>
        <dbReference type="Proteomes" id="UP001611415"/>
    </source>
</evidence>
<dbReference type="RefSeq" id="WP_397093073.1">
    <property type="nucleotide sequence ID" value="NZ_JBIRYO010000012.1"/>
</dbReference>
<keyword evidence="1 5" id="KW-0547">Nucleotide-binding</keyword>
<dbReference type="Proteomes" id="UP001611415">
    <property type="component" value="Unassembled WGS sequence"/>
</dbReference>
<dbReference type="EMBL" id="JBIRYO010000012">
    <property type="protein sequence ID" value="MFI2475544.1"/>
    <property type="molecule type" value="Genomic_DNA"/>
</dbReference>
<dbReference type="SUPFAM" id="SSF52540">
    <property type="entry name" value="P-loop containing nucleoside triphosphate hydrolases"/>
    <property type="match status" value="1"/>
</dbReference>
<comment type="caution">
    <text evidence="7">The sequence shown here is derived from an EMBL/GenBank/DDBJ whole genome shotgun (WGS) entry which is preliminary data.</text>
</comment>
<organism evidence="7 8">
    <name type="scientific">Nocardia xishanensis</name>
    <dbReference type="NCBI Taxonomy" id="238964"/>
    <lineage>
        <taxon>Bacteria</taxon>
        <taxon>Bacillati</taxon>
        <taxon>Actinomycetota</taxon>
        <taxon>Actinomycetes</taxon>
        <taxon>Mycobacteriales</taxon>
        <taxon>Nocardiaceae</taxon>
        <taxon>Nocardia</taxon>
    </lineage>
</organism>
<dbReference type="InterPro" id="IPR014016">
    <property type="entry name" value="UvrD-like_ATP-bd"/>
</dbReference>
<dbReference type="Gene3D" id="3.40.50.300">
    <property type="entry name" value="P-loop containing nucleotide triphosphate hydrolases"/>
    <property type="match status" value="2"/>
</dbReference>
<evidence type="ECO:0000256" key="5">
    <source>
        <dbReference type="PROSITE-ProRule" id="PRU00560"/>
    </source>
</evidence>
<keyword evidence="8" id="KW-1185">Reference proteome</keyword>
<feature type="binding site" evidence="5">
    <location>
        <begin position="32"/>
        <end position="39"/>
    </location>
    <ligand>
        <name>ATP</name>
        <dbReference type="ChEBI" id="CHEBI:30616"/>
    </ligand>
</feature>
<dbReference type="PANTHER" id="PTHR11070:SF2">
    <property type="entry name" value="ATP-DEPENDENT DNA HELICASE SRS2"/>
    <property type="match status" value="1"/>
</dbReference>
<evidence type="ECO:0000256" key="2">
    <source>
        <dbReference type="ARBA" id="ARBA00022801"/>
    </source>
</evidence>
<evidence type="ECO:0000256" key="4">
    <source>
        <dbReference type="ARBA" id="ARBA00022840"/>
    </source>
</evidence>
<gene>
    <name evidence="7" type="ORF">ACH49W_19405</name>
</gene>
<accession>A0ABW7X363</accession>
<reference evidence="7 8" key="1">
    <citation type="submission" date="2024-10" db="EMBL/GenBank/DDBJ databases">
        <title>The Natural Products Discovery Center: Release of the First 8490 Sequenced Strains for Exploring Actinobacteria Biosynthetic Diversity.</title>
        <authorList>
            <person name="Kalkreuter E."/>
            <person name="Kautsar S.A."/>
            <person name="Yang D."/>
            <person name="Bader C.D."/>
            <person name="Teijaro C.N."/>
            <person name="Fluegel L."/>
            <person name="Davis C.M."/>
            <person name="Simpson J.R."/>
            <person name="Lauterbach L."/>
            <person name="Steele A.D."/>
            <person name="Gui C."/>
            <person name="Meng S."/>
            <person name="Li G."/>
            <person name="Viehrig K."/>
            <person name="Ye F."/>
            <person name="Su P."/>
            <person name="Kiefer A.F."/>
            <person name="Nichols A."/>
            <person name="Cepeda A.J."/>
            <person name="Yan W."/>
            <person name="Fan B."/>
            <person name="Jiang Y."/>
            <person name="Adhikari A."/>
            <person name="Zheng C.-J."/>
            <person name="Schuster L."/>
            <person name="Cowan T.M."/>
            <person name="Smanski M.J."/>
            <person name="Chevrette M.G."/>
            <person name="De Carvalho L.P.S."/>
            <person name="Shen B."/>
        </authorList>
    </citation>
    <scope>NUCLEOTIDE SEQUENCE [LARGE SCALE GENOMIC DNA]</scope>
    <source>
        <strain evidence="7 8">NPDC019275</strain>
    </source>
</reference>
<dbReference type="InterPro" id="IPR000212">
    <property type="entry name" value="DNA_helicase_UvrD/REP"/>
</dbReference>
<evidence type="ECO:0000256" key="3">
    <source>
        <dbReference type="ARBA" id="ARBA00022806"/>
    </source>
</evidence>